<comment type="caution">
    <text evidence="1">The sequence shown here is derived from an EMBL/GenBank/DDBJ whole genome shotgun (WGS) entry which is preliminary data.</text>
</comment>
<sequence length="114" mass="13240">MFCFLLFGKSKKDNISYSLPPSATSYSVPCHVERGFEAELEAVVEETMNAVFKSENFDEGLKLFQVMRSNKMMNDFDEGLKLFQVMRSNKMMNDFDFFNVYSLVIWWLGSKSKA</sequence>
<protein>
    <recommendedName>
        <fullName evidence="3">Pentatricopeptide repeat-containing protein</fullName>
    </recommendedName>
</protein>
<accession>A0AAV6MR12</accession>
<name>A0AAV6MR12_9ROSI</name>
<proteinExistence type="predicted"/>
<keyword evidence="2" id="KW-1185">Reference proteome</keyword>
<dbReference type="AlphaFoldDB" id="A0AAV6MR12"/>
<organism evidence="1 2">
    <name type="scientific">Cucurbita argyrosperma subsp. sororia</name>
    <dbReference type="NCBI Taxonomy" id="37648"/>
    <lineage>
        <taxon>Eukaryota</taxon>
        <taxon>Viridiplantae</taxon>
        <taxon>Streptophyta</taxon>
        <taxon>Embryophyta</taxon>
        <taxon>Tracheophyta</taxon>
        <taxon>Spermatophyta</taxon>
        <taxon>Magnoliopsida</taxon>
        <taxon>eudicotyledons</taxon>
        <taxon>Gunneridae</taxon>
        <taxon>Pentapetalae</taxon>
        <taxon>rosids</taxon>
        <taxon>fabids</taxon>
        <taxon>Cucurbitales</taxon>
        <taxon>Cucurbitaceae</taxon>
        <taxon>Cucurbiteae</taxon>
        <taxon>Cucurbita</taxon>
    </lineage>
</organism>
<evidence type="ECO:0000313" key="2">
    <source>
        <dbReference type="Proteomes" id="UP000685013"/>
    </source>
</evidence>
<dbReference type="Proteomes" id="UP000685013">
    <property type="component" value="Chromosome 12"/>
</dbReference>
<reference evidence="1 2" key="1">
    <citation type="journal article" date="2021" name="Hortic Res">
        <title>The domestication of Cucurbita argyrosperma as revealed by the genome of its wild relative.</title>
        <authorList>
            <person name="Barrera-Redondo J."/>
            <person name="Sanchez-de la Vega G."/>
            <person name="Aguirre-Liguori J.A."/>
            <person name="Castellanos-Morales G."/>
            <person name="Gutierrez-Guerrero Y.T."/>
            <person name="Aguirre-Dugua X."/>
            <person name="Aguirre-Planter E."/>
            <person name="Tenaillon M.I."/>
            <person name="Lira-Saade R."/>
            <person name="Eguiarte L.E."/>
        </authorList>
    </citation>
    <scope>NUCLEOTIDE SEQUENCE [LARGE SCALE GENOMIC DNA]</scope>
    <source>
        <strain evidence="1">JBR-2021</strain>
    </source>
</reference>
<feature type="non-terminal residue" evidence="1">
    <location>
        <position position="1"/>
    </location>
</feature>
<dbReference type="EMBL" id="JAGKQH010000012">
    <property type="protein sequence ID" value="KAG6585516.1"/>
    <property type="molecule type" value="Genomic_DNA"/>
</dbReference>
<evidence type="ECO:0008006" key="3">
    <source>
        <dbReference type="Google" id="ProtNLM"/>
    </source>
</evidence>
<evidence type="ECO:0000313" key="1">
    <source>
        <dbReference type="EMBL" id="KAG6585516.1"/>
    </source>
</evidence>
<gene>
    <name evidence="1" type="ORF">SDJN03_18249</name>
</gene>